<keyword evidence="2" id="KW-1185">Reference proteome</keyword>
<accession>A0ACB5SC53</accession>
<gene>
    <name evidence="1" type="primary">g9183</name>
    <name evidence="1" type="ORF">NpPPO83_00009183</name>
</gene>
<protein>
    <submittedName>
        <fullName evidence="1">Amino acid transporter transmembrane</fullName>
    </submittedName>
</protein>
<keyword evidence="1" id="KW-0472">Membrane</keyword>
<organism evidence="1 2">
    <name type="scientific">Neofusicoccum parvum</name>
    <dbReference type="NCBI Taxonomy" id="310453"/>
    <lineage>
        <taxon>Eukaryota</taxon>
        <taxon>Fungi</taxon>
        <taxon>Dikarya</taxon>
        <taxon>Ascomycota</taxon>
        <taxon>Pezizomycotina</taxon>
        <taxon>Dothideomycetes</taxon>
        <taxon>Dothideomycetes incertae sedis</taxon>
        <taxon>Botryosphaeriales</taxon>
        <taxon>Botryosphaeriaceae</taxon>
        <taxon>Neofusicoccum</taxon>
    </lineage>
</organism>
<reference evidence="1" key="1">
    <citation type="submission" date="2024-09" db="EMBL/GenBank/DDBJ databases">
        <title>Draft Genome Sequences of Neofusicoccum parvum.</title>
        <authorList>
            <person name="Ashida A."/>
            <person name="Camagna M."/>
            <person name="Tanaka A."/>
            <person name="Takemoto D."/>
        </authorList>
    </citation>
    <scope>NUCLEOTIDE SEQUENCE</scope>
    <source>
        <strain evidence="1">PPO83</strain>
    </source>
</reference>
<name>A0ACB5SC53_9PEZI</name>
<dbReference type="EMBL" id="BSXG01000068">
    <property type="protein sequence ID" value="GME34378.1"/>
    <property type="molecule type" value="Genomic_DNA"/>
</dbReference>
<comment type="caution">
    <text evidence="1">The sequence shown here is derived from an EMBL/GenBank/DDBJ whole genome shotgun (WGS) entry which is preliminary data.</text>
</comment>
<evidence type="ECO:0000313" key="2">
    <source>
        <dbReference type="Proteomes" id="UP001165186"/>
    </source>
</evidence>
<keyword evidence="1" id="KW-0812">Transmembrane</keyword>
<sequence length="771" mass="85527">MNAHDSTPEFFCAACSTTFTRLACLQRHQLSHRSDRQWRCEFCNRSFNRRDALSRHTQTCRSRLSSGSLVPTLARSRRGKKRRACRRCHRLKRACDFAVPCGACEEKSLECSYAFLRDVGVDSIACQDLAAEPIEHGCSTRVTAEFNEVSGCENLTDTNQPEERHALTLDVVEDYSALDADSSVPPSQLALNPWLYEYAENFLVSSREVLVNNLPFLLTFTSTTGFVESFECGSTIDRTLVQSAYLSRLEESTAACSAEPAVTDSSSSHLEQTAFALNDRALAFLLSGVPWPGWQSGFRALGAAEISFVDQQASRSSAPNMPAQAEVDALSTVSVNIVTTLRAALSRKYERSATVWSASLERDCTRFFSPFNLGRFLALFWSSWYPNCPILHRPTFRVSEASAELIASMAVIGACLSPDDGDRAAARVWFESVEQMVFSQGDFSEDLIVAVGEDVSSYYHQLTALQAAYFVCLYQSWEGSKSSRQSARRQRYTQVIALSRSLLPHCSRKSAYRQPQESESGWRHFIVCEQLIRTVTYVFLLDCGYAIFHNTPPRMSISEVSIPLTCNERLFQAPSATSFVEELHRFNSTPTAAAHPNNIPLNVAIANICVPHLKTPAIGMFAAMTTLNLFAIISAFHSLIHHLNALPQGAGGPASTTVMNGLKNWRTVWVARMQSTTADEEDERTEAVVGGAEQAWKRVGFIRHAPEFWQLACIMVRKAGWGDVGGSAGAATTLEENKGTEGQAQLRGYDEADMGQIHRLIKRFKDMALDI</sequence>
<evidence type="ECO:0000313" key="1">
    <source>
        <dbReference type="EMBL" id="GME34378.1"/>
    </source>
</evidence>
<proteinExistence type="predicted"/>
<dbReference type="Proteomes" id="UP001165186">
    <property type="component" value="Unassembled WGS sequence"/>
</dbReference>